<dbReference type="PANTHER" id="PTHR32322">
    <property type="entry name" value="INNER MEMBRANE TRANSPORTER"/>
    <property type="match status" value="1"/>
</dbReference>
<dbReference type="EMBL" id="DYZA01000004">
    <property type="protein sequence ID" value="HJD96056.1"/>
    <property type="molecule type" value="Genomic_DNA"/>
</dbReference>
<evidence type="ECO:0000313" key="9">
    <source>
        <dbReference type="Proteomes" id="UP000698963"/>
    </source>
</evidence>
<feature type="transmembrane region" description="Helical" evidence="6">
    <location>
        <begin position="217"/>
        <end position="238"/>
    </location>
</feature>
<dbReference type="AlphaFoldDB" id="A0A921ATZ9"/>
<evidence type="ECO:0000256" key="2">
    <source>
        <dbReference type="ARBA" id="ARBA00007362"/>
    </source>
</evidence>
<feature type="transmembrane region" description="Helical" evidence="6">
    <location>
        <begin position="69"/>
        <end position="90"/>
    </location>
</feature>
<evidence type="ECO:0000256" key="1">
    <source>
        <dbReference type="ARBA" id="ARBA00004141"/>
    </source>
</evidence>
<gene>
    <name evidence="8" type="primary">yddG</name>
    <name evidence="8" type="ORF">K8W16_00185</name>
</gene>
<feature type="transmembrane region" description="Helical" evidence="6">
    <location>
        <begin position="102"/>
        <end position="118"/>
    </location>
</feature>
<feature type="domain" description="EamA" evidence="7">
    <location>
        <begin position="11"/>
        <end position="142"/>
    </location>
</feature>
<dbReference type="PANTHER" id="PTHR32322:SF2">
    <property type="entry name" value="EAMA DOMAIN-CONTAINING PROTEIN"/>
    <property type="match status" value="1"/>
</dbReference>
<evidence type="ECO:0000313" key="8">
    <source>
        <dbReference type="EMBL" id="HJD96056.1"/>
    </source>
</evidence>
<feature type="transmembrane region" description="Helical" evidence="6">
    <location>
        <begin position="125"/>
        <end position="142"/>
    </location>
</feature>
<feature type="transmembrane region" description="Helical" evidence="6">
    <location>
        <begin position="277"/>
        <end position="297"/>
    </location>
</feature>
<reference evidence="8" key="2">
    <citation type="submission" date="2021-09" db="EMBL/GenBank/DDBJ databases">
        <authorList>
            <person name="Gilroy R."/>
        </authorList>
    </citation>
    <scope>NUCLEOTIDE SEQUENCE</scope>
    <source>
        <strain evidence="8">ChiGjej2B2-19336</strain>
    </source>
</reference>
<feature type="transmembrane region" description="Helical" evidence="6">
    <location>
        <begin position="37"/>
        <end position="57"/>
    </location>
</feature>
<organism evidence="8 9">
    <name type="scientific">Mailhella massiliensis</name>
    <dbReference type="NCBI Taxonomy" id="1903261"/>
    <lineage>
        <taxon>Bacteria</taxon>
        <taxon>Pseudomonadati</taxon>
        <taxon>Thermodesulfobacteriota</taxon>
        <taxon>Desulfovibrionia</taxon>
        <taxon>Desulfovibrionales</taxon>
        <taxon>Desulfovibrionaceae</taxon>
        <taxon>Mailhella</taxon>
    </lineage>
</organism>
<accession>A0A921ATZ9</accession>
<dbReference type="InterPro" id="IPR050638">
    <property type="entry name" value="AA-Vitamin_Transporters"/>
</dbReference>
<dbReference type="GO" id="GO:0016020">
    <property type="term" value="C:membrane"/>
    <property type="evidence" value="ECO:0007669"/>
    <property type="project" value="UniProtKB-SubCell"/>
</dbReference>
<keyword evidence="5 6" id="KW-0472">Membrane</keyword>
<evidence type="ECO:0000256" key="3">
    <source>
        <dbReference type="ARBA" id="ARBA00022692"/>
    </source>
</evidence>
<dbReference type="SUPFAM" id="SSF103481">
    <property type="entry name" value="Multidrug resistance efflux transporter EmrE"/>
    <property type="match status" value="2"/>
</dbReference>
<evidence type="ECO:0000256" key="5">
    <source>
        <dbReference type="ARBA" id="ARBA00023136"/>
    </source>
</evidence>
<keyword evidence="3 6" id="KW-0812">Transmembrane</keyword>
<dbReference type="InterPro" id="IPR000620">
    <property type="entry name" value="EamA_dom"/>
</dbReference>
<dbReference type="Proteomes" id="UP000698963">
    <property type="component" value="Unassembled WGS sequence"/>
</dbReference>
<proteinExistence type="inferred from homology"/>
<comment type="caution">
    <text evidence="8">The sequence shown here is derived from an EMBL/GenBank/DDBJ whole genome shotgun (WGS) entry which is preliminary data.</text>
</comment>
<feature type="domain" description="EamA" evidence="7">
    <location>
        <begin position="162"/>
        <end position="290"/>
    </location>
</feature>
<protein>
    <submittedName>
        <fullName evidence="8">Aromatic amino acid DMT transporter YddG</fullName>
    </submittedName>
</protein>
<dbReference type="NCBIfam" id="NF008676">
    <property type="entry name" value="PRK11689.1"/>
    <property type="match status" value="1"/>
</dbReference>
<dbReference type="InterPro" id="IPR037185">
    <property type="entry name" value="EmrE-like"/>
</dbReference>
<comment type="similarity">
    <text evidence="2">Belongs to the EamA transporter family.</text>
</comment>
<sequence>MSFLPSASHKATLLGLTAPLCWGMSVGLVRSITEQFGLAAGLSILYISTCVFLFFLLGRPKLKAYPRKYLFLGIPMANVCSICFSLSLYLSDGGQQTVEVGMVNYLWPCLVVLFAVLFNGQKARWWIVPGVVISFLGVMLVLGGEQGIQPGEIWLHVQQNPWSYVLAFCGAMAWAAYSNFTRAWSNGQNPTLIVFAIDSVLFSCLWAAGYGDISHGSFMGWVSVVVGAAAMGGSYAAWSYGVTKGNITILAIASYFTPVLSCLFATVWIGASLDGAFWQGVAVIVFGSLLCWSSTVMRK</sequence>
<keyword evidence="4 6" id="KW-1133">Transmembrane helix</keyword>
<feature type="transmembrane region" description="Helical" evidence="6">
    <location>
        <begin position="162"/>
        <end position="180"/>
    </location>
</feature>
<dbReference type="Pfam" id="PF00892">
    <property type="entry name" value="EamA"/>
    <property type="match status" value="2"/>
</dbReference>
<name>A0A921ATZ9_9BACT</name>
<feature type="transmembrane region" description="Helical" evidence="6">
    <location>
        <begin position="192"/>
        <end position="211"/>
    </location>
</feature>
<feature type="transmembrane region" description="Helical" evidence="6">
    <location>
        <begin position="250"/>
        <end position="271"/>
    </location>
</feature>
<evidence type="ECO:0000259" key="7">
    <source>
        <dbReference type="Pfam" id="PF00892"/>
    </source>
</evidence>
<dbReference type="RefSeq" id="WP_304120119.1">
    <property type="nucleotide sequence ID" value="NZ_DYZA01000004.1"/>
</dbReference>
<evidence type="ECO:0000256" key="4">
    <source>
        <dbReference type="ARBA" id="ARBA00022989"/>
    </source>
</evidence>
<reference evidence="8" key="1">
    <citation type="journal article" date="2021" name="PeerJ">
        <title>Extensive microbial diversity within the chicken gut microbiome revealed by metagenomics and culture.</title>
        <authorList>
            <person name="Gilroy R."/>
            <person name="Ravi A."/>
            <person name="Getino M."/>
            <person name="Pursley I."/>
            <person name="Horton D.L."/>
            <person name="Alikhan N.F."/>
            <person name="Baker D."/>
            <person name="Gharbi K."/>
            <person name="Hall N."/>
            <person name="Watson M."/>
            <person name="Adriaenssens E.M."/>
            <person name="Foster-Nyarko E."/>
            <person name="Jarju S."/>
            <person name="Secka A."/>
            <person name="Antonio M."/>
            <person name="Oren A."/>
            <person name="Chaudhuri R.R."/>
            <person name="La Ragione R."/>
            <person name="Hildebrand F."/>
            <person name="Pallen M.J."/>
        </authorList>
    </citation>
    <scope>NUCLEOTIDE SEQUENCE</scope>
    <source>
        <strain evidence="8">ChiGjej2B2-19336</strain>
    </source>
</reference>
<comment type="subcellular location">
    <subcellularLocation>
        <location evidence="1">Membrane</location>
        <topology evidence="1">Multi-pass membrane protein</topology>
    </subcellularLocation>
</comment>
<evidence type="ECO:0000256" key="6">
    <source>
        <dbReference type="SAM" id="Phobius"/>
    </source>
</evidence>